<dbReference type="Gene3D" id="2.30.40.10">
    <property type="entry name" value="Urease, subunit C, domain 1"/>
    <property type="match status" value="1"/>
</dbReference>
<dbReference type="EMBL" id="BAUW01000013">
    <property type="protein sequence ID" value="GAE44847.1"/>
    <property type="molecule type" value="Genomic_DNA"/>
</dbReference>
<feature type="region of interest" description="Disordered" evidence="1">
    <location>
        <begin position="70"/>
        <end position="90"/>
    </location>
</feature>
<keyword evidence="4" id="KW-1185">Reference proteome</keyword>
<dbReference type="InterPro" id="IPR050378">
    <property type="entry name" value="Metallo-dep_Hydrolases_sf"/>
</dbReference>
<proteinExistence type="predicted"/>
<evidence type="ECO:0000256" key="1">
    <source>
        <dbReference type="SAM" id="MobiDB-lite"/>
    </source>
</evidence>
<dbReference type="GO" id="GO:0016810">
    <property type="term" value="F:hydrolase activity, acting on carbon-nitrogen (but not peptide) bonds"/>
    <property type="evidence" value="ECO:0007669"/>
    <property type="project" value="InterPro"/>
</dbReference>
<dbReference type="SUPFAM" id="SSF51338">
    <property type="entry name" value="Composite domain of metallo-dependent hydrolases"/>
    <property type="match status" value="1"/>
</dbReference>
<dbReference type="InterPro" id="IPR013108">
    <property type="entry name" value="Amidohydro_3"/>
</dbReference>
<dbReference type="PANTHER" id="PTHR11647">
    <property type="entry name" value="HYDRANTOINASE/DIHYDROPYRIMIDINASE FAMILY MEMBER"/>
    <property type="match status" value="1"/>
</dbReference>
<dbReference type="Pfam" id="PF07969">
    <property type="entry name" value="Amidohydro_3"/>
    <property type="match status" value="1"/>
</dbReference>
<feature type="domain" description="Amidohydrolase 3" evidence="2">
    <location>
        <begin position="45"/>
        <end position="85"/>
    </location>
</feature>
<protein>
    <submittedName>
        <fullName evidence="3">Isoaspartyl dipeptidase</fullName>
    </submittedName>
</protein>
<dbReference type="InterPro" id="IPR011059">
    <property type="entry name" value="Metal-dep_hydrolase_composite"/>
</dbReference>
<organism evidence="3 4">
    <name type="scientific">Mesobacillus boroniphilus JCM 21738</name>
    <dbReference type="NCBI Taxonomy" id="1294265"/>
    <lineage>
        <taxon>Bacteria</taxon>
        <taxon>Bacillati</taxon>
        <taxon>Bacillota</taxon>
        <taxon>Bacilli</taxon>
        <taxon>Bacillales</taxon>
        <taxon>Bacillaceae</taxon>
        <taxon>Mesobacillus</taxon>
    </lineage>
</organism>
<dbReference type="AlphaFoldDB" id="W4RL24"/>
<dbReference type="PANTHER" id="PTHR11647:SF1">
    <property type="entry name" value="COLLAPSIN RESPONSE MEDIATOR PROTEIN"/>
    <property type="match status" value="1"/>
</dbReference>
<sequence>MLTLIKNGEVFAPDYLGKKDLLIVDRKIGFIQDEIEVPEKFVEVKVIDATGKKVVPGFIDSHVHLIGGGGEGGFHTRTPEIQLTQATTAG</sequence>
<dbReference type="eggNOG" id="COG1228">
    <property type="taxonomic scope" value="Bacteria"/>
</dbReference>
<reference evidence="3 4" key="1">
    <citation type="submission" date="2013-12" db="EMBL/GenBank/DDBJ databases">
        <title>NBRP : Genome information of microbial organism related human and environment.</title>
        <authorList>
            <person name="Hattori M."/>
            <person name="Oshima K."/>
            <person name="Inaba H."/>
            <person name="Suda W."/>
            <person name="Sakamoto M."/>
            <person name="Iino T."/>
            <person name="Kitahara M."/>
            <person name="Oshida Y."/>
            <person name="Iida T."/>
            <person name="Kudo T."/>
            <person name="Itoh T."/>
            <person name="Ahmed I."/>
            <person name="Ohkuma M."/>
        </authorList>
    </citation>
    <scope>NUCLEOTIDE SEQUENCE [LARGE SCALE GENOMIC DNA]</scope>
    <source>
        <strain evidence="3 4">JCM 21738</strain>
    </source>
</reference>
<dbReference type="Proteomes" id="UP000018949">
    <property type="component" value="Unassembled WGS sequence"/>
</dbReference>
<feature type="compositionally biased region" description="Polar residues" evidence="1">
    <location>
        <begin position="79"/>
        <end position="90"/>
    </location>
</feature>
<evidence type="ECO:0000313" key="4">
    <source>
        <dbReference type="Proteomes" id="UP000018949"/>
    </source>
</evidence>
<comment type="caution">
    <text evidence="3">The sequence shown here is derived from an EMBL/GenBank/DDBJ whole genome shotgun (WGS) entry which is preliminary data.</text>
</comment>
<evidence type="ECO:0000313" key="3">
    <source>
        <dbReference type="EMBL" id="GAE44847.1"/>
    </source>
</evidence>
<evidence type="ECO:0000259" key="2">
    <source>
        <dbReference type="Pfam" id="PF07969"/>
    </source>
</evidence>
<accession>W4RL24</accession>
<gene>
    <name evidence="3" type="ORF">JCM21738_1594</name>
</gene>
<name>W4RL24_9BACI</name>